<gene>
    <name evidence="2" type="ORF">C474_13106</name>
</gene>
<dbReference type="AlphaFoldDB" id="M0D749"/>
<evidence type="ECO:0000256" key="1">
    <source>
        <dbReference type="SAM" id="MobiDB-lite"/>
    </source>
</evidence>
<comment type="caution">
    <text evidence="2">The sequence shown here is derived from an EMBL/GenBank/DDBJ whole genome shotgun (WGS) entry which is preliminary data.</text>
</comment>
<feature type="region of interest" description="Disordered" evidence="1">
    <location>
        <begin position="38"/>
        <end position="64"/>
    </location>
</feature>
<accession>M0D749</accession>
<organism evidence="2 3">
    <name type="scientific">Halogeometricum pallidum JCM 14848</name>
    <dbReference type="NCBI Taxonomy" id="1227487"/>
    <lineage>
        <taxon>Archaea</taxon>
        <taxon>Methanobacteriati</taxon>
        <taxon>Methanobacteriota</taxon>
        <taxon>Stenosarchaea group</taxon>
        <taxon>Halobacteria</taxon>
        <taxon>Halobacteriales</taxon>
        <taxon>Haloferacaceae</taxon>
        <taxon>Halogeometricum</taxon>
    </lineage>
</organism>
<dbReference type="RefSeq" id="WP_008387424.1">
    <property type="nucleotide sequence ID" value="NZ_AOIV01000027.1"/>
</dbReference>
<reference evidence="2 3" key="1">
    <citation type="journal article" date="2014" name="PLoS Genet.">
        <title>Phylogenetically driven sequencing of extremely halophilic archaea reveals strategies for static and dynamic osmo-response.</title>
        <authorList>
            <person name="Becker E.A."/>
            <person name="Seitzer P.M."/>
            <person name="Tritt A."/>
            <person name="Larsen D."/>
            <person name="Krusor M."/>
            <person name="Yao A.I."/>
            <person name="Wu D."/>
            <person name="Madern D."/>
            <person name="Eisen J.A."/>
            <person name="Darling A.E."/>
            <person name="Facciotti M.T."/>
        </authorList>
    </citation>
    <scope>NUCLEOTIDE SEQUENCE [LARGE SCALE GENOMIC DNA]</scope>
    <source>
        <strain evidence="2 3">JCM 14848</strain>
    </source>
</reference>
<name>M0D749_HALPD</name>
<sequence length="64" mass="6143">MLDPAALQSGVRLAASASILLTGPVVAAADAILDGLSGPDALGGGGTPERTSNPATGTADGYEY</sequence>
<protein>
    <submittedName>
        <fullName evidence="2">Uncharacterized protein</fullName>
    </submittedName>
</protein>
<dbReference type="Proteomes" id="UP000011513">
    <property type="component" value="Unassembled WGS sequence"/>
</dbReference>
<dbReference type="InParanoid" id="M0D749"/>
<proteinExistence type="predicted"/>
<evidence type="ECO:0000313" key="3">
    <source>
        <dbReference type="Proteomes" id="UP000011513"/>
    </source>
</evidence>
<dbReference type="EMBL" id="AOIV01000027">
    <property type="protein sequence ID" value="ELZ29974.1"/>
    <property type="molecule type" value="Genomic_DNA"/>
</dbReference>
<evidence type="ECO:0000313" key="2">
    <source>
        <dbReference type="EMBL" id="ELZ29974.1"/>
    </source>
</evidence>
<keyword evidence="3" id="KW-1185">Reference proteome</keyword>